<keyword evidence="1 5" id="KW-0238">DNA-binding</keyword>
<feature type="compositionally biased region" description="Basic and acidic residues" evidence="6">
    <location>
        <begin position="36"/>
        <end position="47"/>
    </location>
</feature>
<evidence type="ECO:0000256" key="1">
    <source>
        <dbReference type="ARBA" id="ARBA00023125"/>
    </source>
</evidence>
<dbReference type="Proteomes" id="UP000053890">
    <property type="component" value="Unassembled WGS sequence"/>
</dbReference>
<dbReference type="AlphaFoldDB" id="A0A0P9IRN0"/>
<sequence>MPKESKTRSGKATAAAKPKKDPNAPKRPLSAYMHFSQDKRSEVKEENPDVTFGEIGKLLGAKWKEATDDEKKPYQAKAEADKERYEKEKSAYDEENPDQAKPASKKKAPAKKAKKASSDEESAGDAKDDSDDE</sequence>
<evidence type="ECO:0000313" key="9">
    <source>
        <dbReference type="Proteomes" id="UP000053890"/>
    </source>
</evidence>
<dbReference type="RefSeq" id="XP_018268107.1">
    <property type="nucleotide sequence ID" value="XM_018419138.1"/>
</dbReference>
<organism evidence="8 9">
    <name type="scientific">Rhodotorula graminis (strain WP1)</name>
    <dbReference type="NCBI Taxonomy" id="578459"/>
    <lineage>
        <taxon>Eukaryota</taxon>
        <taxon>Fungi</taxon>
        <taxon>Dikarya</taxon>
        <taxon>Basidiomycota</taxon>
        <taxon>Pucciniomycotina</taxon>
        <taxon>Microbotryomycetes</taxon>
        <taxon>Sporidiobolales</taxon>
        <taxon>Sporidiobolaceae</taxon>
        <taxon>Rhodotorula</taxon>
    </lineage>
</organism>
<dbReference type="Gene3D" id="1.10.30.10">
    <property type="entry name" value="High mobility group box domain"/>
    <property type="match status" value="1"/>
</dbReference>
<comment type="subunit">
    <text evidence="4">Weakly associates with the stable SPT16-POB3 heterodimer to form the FACT complex.</text>
</comment>
<keyword evidence="2 5" id="KW-0539">Nucleus</keyword>
<proteinExistence type="inferred from homology"/>
<gene>
    <name evidence="8" type="ORF">RHOBADRAFT_66988</name>
</gene>
<evidence type="ECO:0000256" key="6">
    <source>
        <dbReference type="SAM" id="MobiDB-lite"/>
    </source>
</evidence>
<evidence type="ECO:0000259" key="7">
    <source>
        <dbReference type="PROSITE" id="PS50118"/>
    </source>
</evidence>
<feature type="region of interest" description="Disordered" evidence="6">
    <location>
        <begin position="1"/>
        <end position="133"/>
    </location>
</feature>
<feature type="compositionally biased region" description="Acidic residues" evidence="6">
    <location>
        <begin position="119"/>
        <end position="133"/>
    </location>
</feature>
<evidence type="ECO:0000256" key="2">
    <source>
        <dbReference type="ARBA" id="ARBA00023242"/>
    </source>
</evidence>
<dbReference type="OrthoDB" id="1919336at2759"/>
<evidence type="ECO:0000256" key="3">
    <source>
        <dbReference type="ARBA" id="ARBA00043963"/>
    </source>
</evidence>
<feature type="compositionally biased region" description="Basic and acidic residues" evidence="6">
    <location>
        <begin position="62"/>
        <end position="92"/>
    </location>
</feature>
<dbReference type="Pfam" id="PF00505">
    <property type="entry name" value="HMG_box"/>
    <property type="match status" value="1"/>
</dbReference>
<dbReference type="SMART" id="SM00398">
    <property type="entry name" value="HMG"/>
    <property type="match status" value="1"/>
</dbReference>
<dbReference type="GO" id="GO:0003677">
    <property type="term" value="F:DNA binding"/>
    <property type="evidence" value="ECO:0007669"/>
    <property type="project" value="UniProtKB-UniRule"/>
</dbReference>
<dbReference type="FunFam" id="1.10.30.10:FF:000016">
    <property type="entry name" value="FACT complex subunit SSRP1"/>
    <property type="match status" value="1"/>
</dbReference>
<dbReference type="PANTHER" id="PTHR48112:SF22">
    <property type="entry name" value="MITOCHONDRIAL TRANSCRIPTION FACTOR A, ISOFORM B"/>
    <property type="match status" value="1"/>
</dbReference>
<evidence type="ECO:0000313" key="8">
    <source>
        <dbReference type="EMBL" id="KPV72058.1"/>
    </source>
</evidence>
<dbReference type="STRING" id="578459.A0A0P9IRN0"/>
<dbReference type="InterPro" id="IPR009071">
    <property type="entry name" value="HMG_box_dom"/>
</dbReference>
<dbReference type="PROSITE" id="PS50118">
    <property type="entry name" value="HMG_BOX_2"/>
    <property type="match status" value="1"/>
</dbReference>
<accession>A0A0P9IRN0</accession>
<evidence type="ECO:0000256" key="4">
    <source>
        <dbReference type="ARBA" id="ARBA00064996"/>
    </source>
</evidence>
<dbReference type="SUPFAM" id="SSF47095">
    <property type="entry name" value="HMG-box"/>
    <property type="match status" value="1"/>
</dbReference>
<comment type="similarity">
    <text evidence="3">Belongs to the NHP6 family.</text>
</comment>
<dbReference type="PANTHER" id="PTHR48112">
    <property type="entry name" value="HIGH MOBILITY GROUP PROTEIN DSP1"/>
    <property type="match status" value="1"/>
</dbReference>
<dbReference type="EMBL" id="KQ474089">
    <property type="protein sequence ID" value="KPV72058.1"/>
    <property type="molecule type" value="Genomic_DNA"/>
</dbReference>
<protein>
    <recommendedName>
        <fullName evidence="7">HMG box domain-containing protein</fullName>
    </recommendedName>
</protein>
<dbReference type="PRINTS" id="PR00886">
    <property type="entry name" value="HIGHMOBLTY12"/>
</dbReference>
<feature type="compositionally biased region" description="Basic residues" evidence="6">
    <location>
        <begin position="103"/>
        <end position="115"/>
    </location>
</feature>
<evidence type="ECO:0000256" key="5">
    <source>
        <dbReference type="PROSITE-ProRule" id="PRU00267"/>
    </source>
</evidence>
<dbReference type="GO" id="GO:0005634">
    <property type="term" value="C:nucleus"/>
    <property type="evidence" value="ECO:0007669"/>
    <property type="project" value="UniProtKB-UniRule"/>
</dbReference>
<feature type="DNA-binding region" description="HMG box" evidence="5">
    <location>
        <begin position="25"/>
        <end position="93"/>
    </location>
</feature>
<dbReference type="InterPro" id="IPR036910">
    <property type="entry name" value="HMG_box_dom_sf"/>
</dbReference>
<dbReference type="InterPro" id="IPR050342">
    <property type="entry name" value="HMGB"/>
</dbReference>
<dbReference type="OMA" id="PLSAYMH"/>
<keyword evidence="9" id="KW-1185">Reference proteome</keyword>
<dbReference type="CDD" id="cd01390">
    <property type="entry name" value="HMG-box_NHP6-like"/>
    <property type="match status" value="1"/>
</dbReference>
<name>A0A0P9IRN0_RHOGW</name>
<feature type="domain" description="HMG box" evidence="7">
    <location>
        <begin position="25"/>
        <end position="93"/>
    </location>
</feature>
<dbReference type="GeneID" id="28979584"/>
<reference evidence="8 9" key="1">
    <citation type="journal article" date="2015" name="Front. Microbiol.">
        <title>Genome sequence of the plant growth promoting endophytic yeast Rhodotorula graminis WP1.</title>
        <authorList>
            <person name="Firrincieli A."/>
            <person name="Otillar R."/>
            <person name="Salamov A."/>
            <person name="Schmutz J."/>
            <person name="Khan Z."/>
            <person name="Redman R.S."/>
            <person name="Fleck N.D."/>
            <person name="Lindquist E."/>
            <person name="Grigoriev I.V."/>
            <person name="Doty S.L."/>
        </authorList>
    </citation>
    <scope>NUCLEOTIDE SEQUENCE [LARGE SCALE GENOMIC DNA]</scope>
    <source>
        <strain evidence="8 9">WP1</strain>
    </source>
</reference>